<dbReference type="InterPro" id="IPR015424">
    <property type="entry name" value="PyrdxlP-dep_Trfase"/>
</dbReference>
<organism evidence="6 7">
    <name type="scientific">Bacillus gobiensis</name>
    <dbReference type="NCBI Taxonomy" id="1441095"/>
    <lineage>
        <taxon>Bacteria</taxon>
        <taxon>Bacillati</taxon>
        <taxon>Bacillota</taxon>
        <taxon>Bacilli</taxon>
        <taxon>Bacillales</taxon>
        <taxon>Bacillaceae</taxon>
        <taxon>Bacillus</taxon>
    </lineage>
</organism>
<dbReference type="Proteomes" id="UP000067625">
    <property type="component" value="Chromosome"/>
</dbReference>
<dbReference type="EC" id="2.6.1.11" evidence="5"/>
<dbReference type="InterPro" id="IPR004636">
    <property type="entry name" value="AcOrn/SuccOrn_fam"/>
</dbReference>
<feature type="binding site" evidence="5">
    <location>
        <position position="264"/>
    </location>
    <ligand>
        <name>N(2)-acetyl-L-ornithine</name>
        <dbReference type="ChEBI" id="CHEBI:57805"/>
    </ligand>
</feature>
<reference evidence="6 7" key="2">
    <citation type="journal article" date="2016" name="Int. J. Syst. Evol. Microbiol.">
        <title>Bacillus gobiensis sp. nov., isolated from a soil sample.</title>
        <authorList>
            <person name="Liu B."/>
            <person name="Liu G.H."/>
            <person name="Cetin S."/>
            <person name="Schumann P."/>
            <person name="Pan Z.Z."/>
            <person name="Chen Q.Q."/>
        </authorList>
    </citation>
    <scope>NUCLEOTIDE SEQUENCE [LARGE SCALE GENOMIC DNA]</scope>
    <source>
        <strain evidence="6 7">FJAT-4402</strain>
    </source>
</reference>
<comment type="subunit">
    <text evidence="5">Homodimer.</text>
</comment>
<dbReference type="GO" id="GO:0042802">
    <property type="term" value="F:identical protein binding"/>
    <property type="evidence" value="ECO:0007669"/>
    <property type="project" value="TreeGrafter"/>
</dbReference>
<dbReference type="GO" id="GO:0003992">
    <property type="term" value="F:N2-acetyl-L-ornithine:2-oxoglutarate 5-aminotransferase activity"/>
    <property type="evidence" value="ECO:0007669"/>
    <property type="project" value="UniProtKB-UniRule"/>
</dbReference>
<name>A0A0M3R928_9BACI</name>
<comment type="similarity">
    <text evidence="5">Belongs to the class-III pyridoxal-phosphate-dependent aminotransferase family. ArgD subfamily.</text>
</comment>
<sequence>MSHLFQTYSRWDITVKEAKGSYLVDENGKEYLDFVQGIAVSNLGHCNQAVTEAVKAQLDKVWHVSNMFHYPLQEQVAKKLTEHSDGDLVFFCNSGAEANEAAIKLARKKTQKKNIITFTQSFHGRTYATMAATAQEKIKIGFGPMLEGFHYLPYNDAESLQSFEGDDIAAVMLEVIQGEGGVNPAEESFLEAVKTFCEEKDALLIIDEIQTGIGRTGKPFAYQHYNLSPDIMTLAKGLGNGFPIGAIVGKKELGDAFSPGSHGTTFGGNMLAMAAADAVTTKIFNEEFLKDVQQKSEYLIEKLKTELDVPTVKSIRGKGFIIGIECTEEIQPVLLKLQEQGFLVIPAGPNVIRLLPPLTVTKAEVDTAVTKIKEAIYAVSTVNSKG</sequence>
<dbReference type="HAMAP" id="MF_01107">
    <property type="entry name" value="ArgD_aminotrans_3"/>
    <property type="match status" value="1"/>
</dbReference>
<comment type="pathway">
    <text evidence="5">Amino-acid biosynthesis; L-arginine biosynthesis; N(2)-acetyl-L-ornithine from L-glutamate: step 4/4.</text>
</comment>
<evidence type="ECO:0000313" key="6">
    <source>
        <dbReference type="EMBL" id="ALC80712.1"/>
    </source>
</evidence>
<dbReference type="AlphaFoldDB" id="A0A0M3R928"/>
<comment type="catalytic activity">
    <reaction evidence="5">
        <text>N(2)-acetyl-L-ornithine + 2-oxoglutarate = N-acetyl-L-glutamate 5-semialdehyde + L-glutamate</text>
        <dbReference type="Rhea" id="RHEA:18049"/>
        <dbReference type="ChEBI" id="CHEBI:16810"/>
        <dbReference type="ChEBI" id="CHEBI:29123"/>
        <dbReference type="ChEBI" id="CHEBI:29985"/>
        <dbReference type="ChEBI" id="CHEBI:57805"/>
        <dbReference type="EC" id="2.6.1.11"/>
    </reaction>
</comment>
<dbReference type="PROSITE" id="PS00600">
    <property type="entry name" value="AA_TRANSFER_CLASS_3"/>
    <property type="match status" value="1"/>
</dbReference>
<feature type="binding site" evidence="5">
    <location>
        <position position="265"/>
    </location>
    <ligand>
        <name>pyridoxal 5'-phosphate</name>
        <dbReference type="ChEBI" id="CHEBI:597326"/>
    </ligand>
</feature>
<dbReference type="RefSeq" id="WP_053602452.1">
    <property type="nucleotide sequence ID" value="NZ_CP012600.1"/>
</dbReference>
<feature type="binding site" evidence="5">
    <location>
        <position position="122"/>
    </location>
    <ligand>
        <name>pyridoxal 5'-phosphate</name>
        <dbReference type="ChEBI" id="CHEBI:597326"/>
    </ligand>
</feature>
<dbReference type="InterPro" id="IPR015422">
    <property type="entry name" value="PyrdxlP-dep_Trfase_small"/>
</dbReference>
<keyword evidence="2 5" id="KW-0028">Amino-acid biosynthesis</keyword>
<feature type="binding site" evidence="5">
    <location>
        <position position="125"/>
    </location>
    <ligand>
        <name>N(2)-acetyl-L-ornithine</name>
        <dbReference type="ChEBI" id="CHEBI:57805"/>
    </ligand>
</feature>
<dbReference type="Gene3D" id="3.90.1150.10">
    <property type="entry name" value="Aspartate Aminotransferase, domain 1"/>
    <property type="match status" value="1"/>
</dbReference>
<dbReference type="Pfam" id="PF00202">
    <property type="entry name" value="Aminotran_3"/>
    <property type="match status" value="1"/>
</dbReference>
<evidence type="ECO:0000256" key="1">
    <source>
        <dbReference type="ARBA" id="ARBA00022576"/>
    </source>
</evidence>
<dbReference type="PIRSF" id="PIRSF000521">
    <property type="entry name" value="Transaminase_4ab_Lys_Orn"/>
    <property type="match status" value="1"/>
</dbReference>
<dbReference type="InterPro" id="IPR005814">
    <property type="entry name" value="Aminotrans_3"/>
</dbReference>
<keyword evidence="3 5" id="KW-0808">Transferase</keyword>
<dbReference type="NCBIfam" id="NF002797">
    <property type="entry name" value="PRK02936.1"/>
    <property type="match status" value="1"/>
</dbReference>
<dbReference type="STRING" id="1441095.AM592_03245"/>
<dbReference type="CDD" id="cd00610">
    <property type="entry name" value="OAT_like"/>
    <property type="match status" value="1"/>
</dbReference>
<accession>A0A0M3R928</accession>
<dbReference type="FunFam" id="3.40.640.10:FF:000004">
    <property type="entry name" value="Acetylornithine aminotransferase"/>
    <property type="match status" value="1"/>
</dbReference>
<dbReference type="PANTHER" id="PTHR11986:SF79">
    <property type="entry name" value="ACETYLORNITHINE AMINOTRANSFERASE, MITOCHONDRIAL"/>
    <property type="match status" value="1"/>
</dbReference>
<feature type="modified residue" description="N6-(pyridoxal phosphate)lysine" evidence="5">
    <location>
        <position position="236"/>
    </location>
</feature>
<dbReference type="PATRIC" id="fig|1441095.3.peg.709"/>
<dbReference type="OrthoDB" id="9807885at2"/>
<dbReference type="SUPFAM" id="SSF53383">
    <property type="entry name" value="PLP-dependent transferases"/>
    <property type="match status" value="1"/>
</dbReference>
<dbReference type="GO" id="GO:0030170">
    <property type="term" value="F:pyridoxal phosphate binding"/>
    <property type="evidence" value="ECO:0007669"/>
    <property type="project" value="InterPro"/>
</dbReference>
<dbReference type="Gene3D" id="3.40.640.10">
    <property type="entry name" value="Type I PLP-dependent aspartate aminotransferase-like (Major domain)"/>
    <property type="match status" value="1"/>
</dbReference>
<dbReference type="GO" id="GO:0006526">
    <property type="term" value="P:L-arginine biosynthetic process"/>
    <property type="evidence" value="ECO:0007669"/>
    <property type="project" value="UniProtKB-UniRule"/>
</dbReference>
<dbReference type="InterPro" id="IPR050103">
    <property type="entry name" value="Class-III_PLP-dep_AT"/>
</dbReference>
<dbReference type="EMBL" id="CP012600">
    <property type="protein sequence ID" value="ALC80712.1"/>
    <property type="molecule type" value="Genomic_DNA"/>
</dbReference>
<keyword evidence="7" id="KW-1185">Reference proteome</keyword>
<dbReference type="UniPathway" id="UPA00068">
    <property type="reaction ID" value="UER00109"/>
</dbReference>
<dbReference type="InterPro" id="IPR049704">
    <property type="entry name" value="Aminotrans_3_PPA_site"/>
</dbReference>
<proteinExistence type="inferred from homology"/>
<gene>
    <name evidence="5 6" type="primary">argD</name>
    <name evidence="6" type="ORF">AM592_03245</name>
</gene>
<comment type="miscellaneous">
    <text evidence="5">May also have succinyldiaminopimelate aminotransferase activity, thus carrying out the corresponding step in lysine biosynthesis.</text>
</comment>
<dbReference type="InterPro" id="IPR015421">
    <property type="entry name" value="PyrdxlP-dep_Trfase_major"/>
</dbReference>
<feature type="binding site" evidence="5">
    <location>
        <begin position="95"/>
        <end position="96"/>
    </location>
    <ligand>
        <name>pyridoxal 5'-phosphate</name>
        <dbReference type="ChEBI" id="CHEBI:597326"/>
    </ligand>
</feature>
<dbReference type="GO" id="GO:0005737">
    <property type="term" value="C:cytoplasm"/>
    <property type="evidence" value="ECO:0007669"/>
    <property type="project" value="UniProtKB-SubCell"/>
</dbReference>
<comment type="cofactor">
    <cofactor evidence="5">
        <name>pyridoxal 5'-phosphate</name>
        <dbReference type="ChEBI" id="CHEBI:597326"/>
    </cofactor>
    <text evidence="5">Binds 1 pyridoxal phosphate per subunit.</text>
</comment>
<feature type="binding site" evidence="5">
    <location>
        <begin position="207"/>
        <end position="210"/>
    </location>
    <ligand>
        <name>pyridoxal 5'-phosphate</name>
        <dbReference type="ChEBI" id="CHEBI:597326"/>
    </ligand>
</feature>
<dbReference type="NCBIfam" id="TIGR00707">
    <property type="entry name" value="argD"/>
    <property type="match status" value="1"/>
</dbReference>
<evidence type="ECO:0000256" key="4">
    <source>
        <dbReference type="ARBA" id="ARBA00022898"/>
    </source>
</evidence>
<dbReference type="NCBIfam" id="NF002325">
    <property type="entry name" value="PRK01278.1"/>
    <property type="match status" value="1"/>
</dbReference>
<comment type="subcellular location">
    <subcellularLocation>
        <location evidence="5">Cytoplasm</location>
    </subcellularLocation>
</comment>
<evidence type="ECO:0000313" key="7">
    <source>
        <dbReference type="Proteomes" id="UP000067625"/>
    </source>
</evidence>
<dbReference type="PANTHER" id="PTHR11986">
    <property type="entry name" value="AMINOTRANSFERASE CLASS III"/>
    <property type="match status" value="1"/>
</dbReference>
<reference evidence="7" key="1">
    <citation type="submission" date="2015-08" db="EMBL/GenBank/DDBJ databases">
        <title>Genome sequencing project for genomic taxonomy and phylogenomics of Bacillus-like bacteria.</title>
        <authorList>
            <person name="Liu B."/>
            <person name="Wang J."/>
            <person name="Zhu Y."/>
            <person name="Liu G."/>
            <person name="Chen Q."/>
            <person name="Chen Z."/>
            <person name="Lan J."/>
            <person name="Che J."/>
            <person name="Ge C."/>
            <person name="Shi H."/>
            <person name="Pan Z."/>
            <person name="Liu X."/>
        </authorList>
    </citation>
    <scope>NUCLEOTIDE SEQUENCE [LARGE SCALE GENOMIC DNA]</scope>
    <source>
        <strain evidence="7">FJAT-4402</strain>
    </source>
</reference>
<evidence type="ECO:0000256" key="5">
    <source>
        <dbReference type="HAMAP-Rule" id="MF_01107"/>
    </source>
</evidence>
<evidence type="ECO:0000256" key="3">
    <source>
        <dbReference type="ARBA" id="ARBA00022679"/>
    </source>
</evidence>
<keyword evidence="5" id="KW-0055">Arginine biosynthesis</keyword>
<protein>
    <recommendedName>
        <fullName evidence="5">Acetylornithine aminotransferase</fullName>
        <shortName evidence="5">ACOAT</shortName>
        <ecNumber evidence="5">2.6.1.11</ecNumber>
    </recommendedName>
</protein>
<evidence type="ECO:0000256" key="2">
    <source>
        <dbReference type="ARBA" id="ARBA00022605"/>
    </source>
</evidence>
<keyword evidence="1 5" id="KW-0032">Aminotransferase</keyword>
<keyword evidence="4 5" id="KW-0663">Pyridoxal phosphate</keyword>
<keyword evidence="5" id="KW-0963">Cytoplasm</keyword>